<feature type="transmembrane region" description="Helical" evidence="3">
    <location>
        <begin position="12"/>
        <end position="30"/>
    </location>
</feature>
<dbReference type="EMBL" id="MLCN01000003">
    <property type="protein sequence ID" value="ONG42183.1"/>
    <property type="molecule type" value="Genomic_DNA"/>
</dbReference>
<keyword evidence="3" id="KW-0812">Transmembrane</keyword>
<accession>A0A1S8D0C2</accession>
<protein>
    <submittedName>
        <fullName evidence="4">Uncharacterized protein</fullName>
    </submittedName>
</protein>
<sequence>MQDPEQTPKSKRWMIMLGVVILLFILYYIASYAIGFRSTDNDDTPPPSSSINQDTQKSTDNVDRNNEAPLAPSNDTSSNQQPVGNSIVDTNLLTAPVPQDATVAREEISRLQDQQAQLTERKTLQQQQLKDSDKLIEMKEKYLADLEAQLDKTSA</sequence>
<feature type="region of interest" description="Disordered" evidence="2">
    <location>
        <begin position="39"/>
        <end position="92"/>
    </location>
</feature>
<feature type="compositionally biased region" description="Polar residues" evidence="2">
    <location>
        <begin position="73"/>
        <end position="92"/>
    </location>
</feature>
<name>A0A1S8D0C2_9GAMM</name>
<feature type="compositionally biased region" description="Polar residues" evidence="2">
    <location>
        <begin position="49"/>
        <end position="59"/>
    </location>
</feature>
<evidence type="ECO:0000256" key="3">
    <source>
        <dbReference type="SAM" id="Phobius"/>
    </source>
</evidence>
<keyword evidence="3" id="KW-0472">Membrane</keyword>
<comment type="caution">
    <text evidence="4">The sequence shown here is derived from an EMBL/GenBank/DDBJ whole genome shotgun (WGS) entry which is preliminary data.</text>
</comment>
<keyword evidence="5" id="KW-1185">Reference proteome</keyword>
<dbReference type="Proteomes" id="UP000192132">
    <property type="component" value="Unassembled WGS sequence"/>
</dbReference>
<dbReference type="AlphaFoldDB" id="A0A1S8D0C2"/>
<dbReference type="OrthoDB" id="6717273at2"/>
<proteinExistence type="predicted"/>
<reference evidence="4 5" key="1">
    <citation type="submission" date="2016-10" db="EMBL/GenBank/DDBJ databases">
        <title>Draft Genome sequence of Alkanindiges sp. strain H1.</title>
        <authorList>
            <person name="Subhash Y."/>
            <person name="Lee S."/>
        </authorList>
    </citation>
    <scope>NUCLEOTIDE SEQUENCE [LARGE SCALE GENOMIC DNA]</scope>
    <source>
        <strain evidence="4 5">H1</strain>
    </source>
</reference>
<evidence type="ECO:0000256" key="1">
    <source>
        <dbReference type="SAM" id="Coils"/>
    </source>
</evidence>
<evidence type="ECO:0000313" key="5">
    <source>
        <dbReference type="Proteomes" id="UP000192132"/>
    </source>
</evidence>
<keyword evidence="3" id="KW-1133">Transmembrane helix</keyword>
<dbReference type="STRING" id="1907941.BKE30_01405"/>
<dbReference type="RefSeq" id="WP_076876872.1">
    <property type="nucleotide sequence ID" value="NZ_MLCN01000003.1"/>
</dbReference>
<evidence type="ECO:0000313" key="4">
    <source>
        <dbReference type="EMBL" id="ONG42183.1"/>
    </source>
</evidence>
<organism evidence="4 5">
    <name type="scientific">Alkanindiges hydrocarboniclasticus</name>
    <dbReference type="NCBI Taxonomy" id="1907941"/>
    <lineage>
        <taxon>Bacteria</taxon>
        <taxon>Pseudomonadati</taxon>
        <taxon>Pseudomonadota</taxon>
        <taxon>Gammaproteobacteria</taxon>
        <taxon>Moraxellales</taxon>
        <taxon>Moraxellaceae</taxon>
        <taxon>Alkanindiges</taxon>
    </lineage>
</organism>
<gene>
    <name evidence="4" type="ORF">BKE30_01405</name>
</gene>
<evidence type="ECO:0000256" key="2">
    <source>
        <dbReference type="SAM" id="MobiDB-lite"/>
    </source>
</evidence>
<feature type="coiled-coil region" evidence="1">
    <location>
        <begin position="101"/>
        <end position="128"/>
    </location>
</feature>
<keyword evidence="1" id="KW-0175">Coiled coil</keyword>